<dbReference type="InterPro" id="IPR000795">
    <property type="entry name" value="T_Tr_GTP-bd_dom"/>
</dbReference>
<dbReference type="InterPro" id="IPR009000">
    <property type="entry name" value="Transl_B-barrel_sf"/>
</dbReference>
<evidence type="ECO:0000313" key="12">
    <source>
        <dbReference type="Proteomes" id="UP000279236"/>
    </source>
</evidence>
<dbReference type="NCBIfam" id="NF003077">
    <property type="entry name" value="PRK04000.1"/>
    <property type="match status" value="1"/>
</dbReference>
<dbReference type="GO" id="GO:0001731">
    <property type="term" value="P:formation of translation preinitiation complex"/>
    <property type="evidence" value="ECO:0007669"/>
    <property type="project" value="TreeGrafter"/>
</dbReference>
<dbReference type="PANTHER" id="PTHR42854:SF3">
    <property type="entry name" value="EUKARYOTIC TRANSLATION INITIATION FACTOR 2 SUBUNIT 3-RELATED"/>
    <property type="match status" value="1"/>
</dbReference>
<dbReference type="SUPFAM" id="SSF52540">
    <property type="entry name" value="P-loop containing nucleoside triphosphate hydrolases"/>
    <property type="match status" value="1"/>
</dbReference>
<evidence type="ECO:0000259" key="10">
    <source>
        <dbReference type="PROSITE" id="PS51722"/>
    </source>
</evidence>
<dbReference type="Proteomes" id="UP000279236">
    <property type="component" value="Unassembled WGS sequence"/>
</dbReference>
<evidence type="ECO:0000256" key="6">
    <source>
        <dbReference type="ARBA" id="ARBA00022917"/>
    </source>
</evidence>
<keyword evidence="4" id="KW-0547">Nucleotide-binding</keyword>
<keyword evidence="3 11" id="KW-0396">Initiation factor</keyword>
<dbReference type="CDD" id="cd15490">
    <property type="entry name" value="eIF2_gamma_III"/>
    <property type="match status" value="1"/>
</dbReference>
<name>A0A427XCL4_9TREE</name>
<evidence type="ECO:0000256" key="4">
    <source>
        <dbReference type="ARBA" id="ARBA00022741"/>
    </source>
</evidence>
<comment type="caution">
    <text evidence="11">The sequence shown here is derived from an EMBL/GenBank/DDBJ whole genome shotgun (WGS) entry which is preliminary data.</text>
</comment>
<proteinExistence type="inferred from homology"/>
<dbReference type="OrthoDB" id="1045173at2759"/>
<protein>
    <recommendedName>
        <fullName evidence="9">Eukaryotic translation initiation factor 2 subunit gamma</fullName>
        <ecNumber evidence="2">3.6.5.3</ecNumber>
    </recommendedName>
</protein>
<dbReference type="InterPro" id="IPR027417">
    <property type="entry name" value="P-loop_NTPase"/>
</dbReference>
<dbReference type="EC" id="3.6.5.3" evidence="2"/>
<dbReference type="Pfam" id="PF09173">
    <property type="entry name" value="eIF2_C"/>
    <property type="match status" value="1"/>
</dbReference>
<accession>A0A427XCL4</accession>
<dbReference type="PROSITE" id="PS51722">
    <property type="entry name" value="G_TR_2"/>
    <property type="match status" value="1"/>
</dbReference>
<dbReference type="GO" id="GO:0005829">
    <property type="term" value="C:cytosol"/>
    <property type="evidence" value="ECO:0007669"/>
    <property type="project" value="TreeGrafter"/>
</dbReference>
<sequence>MAAAVNDPRAGFTDESGLAIAEVEVDVTKLTALSPEVISKQATVAARFSVANSVQHPAPVSSSSGAAAPPAPVQPSPAQSPLFVTLLPPEPLNRLLSPSRAAELTRNFQINIGTIGHVAHGKSSTVRAISGVQTVRFKNELERNITIKLGYANAKIYKCQNPACPPPTCYRSYPSSKEINPKCERPGCDSRMDLIRHVSFVDCPGHDILMATMLTGAAVMNGALLLIAGNESCPQPQTGEHLAALEIIGVDPKNIVILQNKMDLVRESEAVDHAQQIRKFVEGSIAGQAPIIPVSAQLKFNIDAVVMALAKIDPPKYDFSADPRMVVIRSFDVNKPGSTVDELKGGVAGGSILQGVFKIGQEVEIRPGLITRDEKGETRCRPLRSRIVSLLAEQNHLQFAVPGGLIGVGTLVDPALCRADRLLGMVMSGVGQGPSIYTEIKADVHLLRRLLGVKTDDSKKAKVSKVAVGETLFVNIGASQTGGRILAIKKDEVSLALTTPACCEPGEKIALSRRIDKHWRLIGWGKVKAGGVLANVIEPEE</sequence>
<comment type="similarity">
    <text evidence="1">Belongs to the TRAFAC class translation factor GTPase superfamily. Classic translation factor GTPase family. EF-Tu/EF-1A subfamily.</text>
</comment>
<dbReference type="EMBL" id="RSCE01000024">
    <property type="protein sequence ID" value="RSH76547.1"/>
    <property type="molecule type" value="Genomic_DNA"/>
</dbReference>
<evidence type="ECO:0000256" key="5">
    <source>
        <dbReference type="ARBA" id="ARBA00022801"/>
    </source>
</evidence>
<dbReference type="InterPro" id="IPR044127">
    <property type="entry name" value="eIF2g_dom_2"/>
</dbReference>
<dbReference type="Gene3D" id="2.40.30.10">
    <property type="entry name" value="Translation factors"/>
    <property type="match status" value="2"/>
</dbReference>
<dbReference type="CDD" id="cd01888">
    <property type="entry name" value="eIF2_gamma"/>
    <property type="match status" value="1"/>
</dbReference>
<organism evidence="11 12">
    <name type="scientific">Apiotrichum porosum</name>
    <dbReference type="NCBI Taxonomy" id="105984"/>
    <lineage>
        <taxon>Eukaryota</taxon>
        <taxon>Fungi</taxon>
        <taxon>Dikarya</taxon>
        <taxon>Basidiomycota</taxon>
        <taxon>Agaricomycotina</taxon>
        <taxon>Tremellomycetes</taxon>
        <taxon>Trichosporonales</taxon>
        <taxon>Trichosporonaceae</taxon>
        <taxon>Apiotrichum</taxon>
    </lineage>
</organism>
<feature type="domain" description="Tr-type G" evidence="10">
    <location>
        <begin position="107"/>
        <end position="324"/>
    </location>
</feature>
<dbReference type="Pfam" id="PF03144">
    <property type="entry name" value="GTP_EFTU_D2"/>
    <property type="match status" value="1"/>
</dbReference>
<dbReference type="SUPFAM" id="SSF50447">
    <property type="entry name" value="Translation proteins"/>
    <property type="match status" value="1"/>
</dbReference>
<evidence type="ECO:0000256" key="8">
    <source>
        <dbReference type="ARBA" id="ARBA00048107"/>
    </source>
</evidence>
<comment type="catalytic activity">
    <reaction evidence="8">
        <text>GTP + H2O = GDP + phosphate + H(+)</text>
        <dbReference type="Rhea" id="RHEA:19669"/>
        <dbReference type="ChEBI" id="CHEBI:15377"/>
        <dbReference type="ChEBI" id="CHEBI:15378"/>
        <dbReference type="ChEBI" id="CHEBI:37565"/>
        <dbReference type="ChEBI" id="CHEBI:43474"/>
        <dbReference type="ChEBI" id="CHEBI:58189"/>
        <dbReference type="EC" id="3.6.5.3"/>
    </reaction>
</comment>
<dbReference type="SUPFAM" id="SSF50465">
    <property type="entry name" value="EF-Tu/eEF-1alpha/eIF2-gamma C-terminal domain"/>
    <property type="match status" value="1"/>
</dbReference>
<dbReference type="STRING" id="105984.A0A427XCL4"/>
<reference evidence="11 12" key="1">
    <citation type="submission" date="2018-11" db="EMBL/GenBank/DDBJ databases">
        <title>Genome sequence of Apiotrichum porosum DSM 27194.</title>
        <authorList>
            <person name="Aliyu H."/>
            <person name="Gorte O."/>
            <person name="Ochsenreither K."/>
        </authorList>
    </citation>
    <scope>NUCLEOTIDE SEQUENCE [LARGE SCALE GENOMIC DNA]</scope>
    <source>
        <strain evidence="11 12">DSM 27194</strain>
    </source>
</reference>
<evidence type="ECO:0000313" key="11">
    <source>
        <dbReference type="EMBL" id="RSH76547.1"/>
    </source>
</evidence>
<dbReference type="InterPro" id="IPR050543">
    <property type="entry name" value="eIF2G"/>
</dbReference>
<dbReference type="FunFam" id="2.40.30.10:FF:000009">
    <property type="entry name" value="Eukaryotic translation initiation factor 2 subunit gamma"/>
    <property type="match status" value="1"/>
</dbReference>
<evidence type="ECO:0000256" key="1">
    <source>
        <dbReference type="ARBA" id="ARBA00007249"/>
    </source>
</evidence>
<dbReference type="AlphaFoldDB" id="A0A427XCL4"/>
<evidence type="ECO:0000256" key="9">
    <source>
        <dbReference type="ARBA" id="ARBA00074422"/>
    </source>
</evidence>
<keyword evidence="12" id="KW-1185">Reference proteome</keyword>
<keyword evidence="5" id="KW-0378">Hydrolase</keyword>
<dbReference type="GO" id="GO:0005525">
    <property type="term" value="F:GTP binding"/>
    <property type="evidence" value="ECO:0007669"/>
    <property type="project" value="UniProtKB-KW"/>
</dbReference>
<evidence type="ECO:0000256" key="7">
    <source>
        <dbReference type="ARBA" id="ARBA00023134"/>
    </source>
</evidence>
<dbReference type="CDD" id="cd03688">
    <property type="entry name" value="eIF2_gamma_II"/>
    <property type="match status" value="1"/>
</dbReference>
<dbReference type="Pfam" id="PF00009">
    <property type="entry name" value="GTP_EFTU"/>
    <property type="match status" value="1"/>
</dbReference>
<dbReference type="GO" id="GO:0003924">
    <property type="term" value="F:GTPase activity"/>
    <property type="evidence" value="ECO:0007669"/>
    <property type="project" value="InterPro"/>
</dbReference>
<dbReference type="RefSeq" id="XP_028471694.1">
    <property type="nucleotide sequence ID" value="XM_028621059.1"/>
</dbReference>
<evidence type="ECO:0000256" key="3">
    <source>
        <dbReference type="ARBA" id="ARBA00022540"/>
    </source>
</evidence>
<dbReference type="GO" id="GO:0003743">
    <property type="term" value="F:translation initiation factor activity"/>
    <property type="evidence" value="ECO:0007669"/>
    <property type="project" value="UniProtKB-KW"/>
</dbReference>
<dbReference type="GeneID" id="39590079"/>
<keyword evidence="6" id="KW-0648">Protein biosynthesis</keyword>
<dbReference type="PRINTS" id="PR00315">
    <property type="entry name" value="ELONGATNFCT"/>
</dbReference>
<dbReference type="InterPro" id="IPR044128">
    <property type="entry name" value="eIF2g_GTP-bd"/>
</dbReference>
<evidence type="ECO:0000256" key="2">
    <source>
        <dbReference type="ARBA" id="ARBA00011986"/>
    </source>
</evidence>
<dbReference type="FunFam" id="2.40.30.10:FF:000075">
    <property type="entry name" value="Translation initiation factor 2 subunit gamma"/>
    <property type="match status" value="1"/>
</dbReference>
<dbReference type="Gene3D" id="3.40.50.300">
    <property type="entry name" value="P-loop containing nucleotide triphosphate hydrolases"/>
    <property type="match status" value="1"/>
</dbReference>
<dbReference type="InterPro" id="IPR009001">
    <property type="entry name" value="Transl_elong_EF1A/Init_IF2_C"/>
</dbReference>
<dbReference type="GO" id="GO:0000049">
    <property type="term" value="F:tRNA binding"/>
    <property type="evidence" value="ECO:0007669"/>
    <property type="project" value="InterPro"/>
</dbReference>
<dbReference type="InterPro" id="IPR004161">
    <property type="entry name" value="EFTu-like_2"/>
</dbReference>
<dbReference type="GO" id="GO:0005850">
    <property type="term" value="C:eukaryotic translation initiation factor 2 complex"/>
    <property type="evidence" value="ECO:0007669"/>
    <property type="project" value="TreeGrafter"/>
</dbReference>
<dbReference type="PANTHER" id="PTHR42854">
    <property type="entry name" value="EUKARYOTIC TRANSLATION INITIATION FACTOR 2 SUBUNIT 3 FAMILY MEMBER"/>
    <property type="match status" value="1"/>
</dbReference>
<dbReference type="FunFam" id="3.40.50.300:FF:000065">
    <property type="entry name" value="Eukaryotic translation initiation factor 2 subunit gamma"/>
    <property type="match status" value="1"/>
</dbReference>
<keyword evidence="7" id="KW-0342">GTP-binding</keyword>
<gene>
    <name evidence="11" type="primary">GCD11</name>
    <name evidence="11" type="ORF">EHS24_005536</name>
</gene>
<dbReference type="InterPro" id="IPR015256">
    <property type="entry name" value="eIF2g_C"/>
</dbReference>